<comment type="caution">
    <text evidence="1">The sequence shown here is derived from an EMBL/GenBank/DDBJ whole genome shotgun (WGS) entry which is preliminary data.</text>
</comment>
<dbReference type="Proteomes" id="UP001165583">
    <property type="component" value="Unassembled WGS sequence"/>
</dbReference>
<reference evidence="1" key="1">
    <citation type="submission" date="2022-09" db="EMBL/GenBank/DDBJ databases">
        <title>Novosphingobium sp. Nov., a polycyclic aromatic hydrocarbon-degrading bacterium isolated form mangrove sediments in HongKong.</title>
        <authorList>
            <person name="Hu Z."/>
        </authorList>
    </citation>
    <scope>NUCLEOTIDE SEQUENCE</scope>
    <source>
        <strain evidence="1">HK4-1</strain>
    </source>
</reference>
<dbReference type="InterPro" id="IPR007709">
    <property type="entry name" value="N-FG_amidohydro"/>
</dbReference>
<dbReference type="Pfam" id="PF05013">
    <property type="entry name" value="FGase"/>
    <property type="match status" value="1"/>
</dbReference>
<organism evidence="1 2">
    <name type="scientific">Novosphingobium mangrovi</name>
    <name type="common">ex Huang et al. 2023</name>
    <dbReference type="NCBI Taxonomy" id="2976432"/>
    <lineage>
        <taxon>Bacteria</taxon>
        <taxon>Pseudomonadati</taxon>
        <taxon>Pseudomonadota</taxon>
        <taxon>Alphaproteobacteria</taxon>
        <taxon>Sphingomonadales</taxon>
        <taxon>Sphingomonadaceae</taxon>
        <taxon>Novosphingobium</taxon>
    </lineage>
</organism>
<evidence type="ECO:0000313" key="2">
    <source>
        <dbReference type="Proteomes" id="UP001165583"/>
    </source>
</evidence>
<protein>
    <submittedName>
        <fullName evidence="1">N-formylglutamate amidohydrolase</fullName>
    </submittedName>
</protein>
<dbReference type="EMBL" id="JANZXA010000004">
    <property type="protein sequence ID" value="MCT2399351.1"/>
    <property type="molecule type" value="Genomic_DNA"/>
</dbReference>
<accession>A0ABT2I3G9</accession>
<dbReference type="Gene3D" id="3.40.630.40">
    <property type="entry name" value="Zn-dependent exopeptidases"/>
    <property type="match status" value="1"/>
</dbReference>
<evidence type="ECO:0000313" key="1">
    <source>
        <dbReference type="EMBL" id="MCT2399351.1"/>
    </source>
</evidence>
<keyword evidence="2" id="KW-1185">Reference proteome</keyword>
<dbReference type="SUPFAM" id="SSF53187">
    <property type="entry name" value="Zn-dependent exopeptidases"/>
    <property type="match status" value="1"/>
</dbReference>
<sequence length="245" mass="26812">MQSPEITEAYRIVGAPRFGGILVVADHASNRVPDDIALDIAPELMDEHIAIDIGVGGIAERMAERQGTAALLGNVSRLVCDTNRTEQDPAAIPEASDGHAIPGNLGIDREARLARFHRPFHDKLTDLLESTPPALTLILHSYTPCLASKPEEKRPWHCGLLYDEDDRGARLAQPLLEAEGLIVGDQLPYSGKVYNAAIERHVESEGRPYLYIEIRQDLIADDAGQAEWAVRLARICNKVALEMGA</sequence>
<gene>
    <name evidence="1" type="ORF">NZK81_07310</name>
</gene>
<proteinExistence type="predicted"/>
<dbReference type="RefSeq" id="WP_260045410.1">
    <property type="nucleotide sequence ID" value="NZ_JANZXA010000004.1"/>
</dbReference>
<name>A0ABT2I3G9_9SPHN</name>